<dbReference type="InterPro" id="IPR001647">
    <property type="entry name" value="HTH_TetR"/>
</dbReference>
<dbReference type="InterPro" id="IPR050109">
    <property type="entry name" value="HTH-type_TetR-like_transc_reg"/>
</dbReference>
<feature type="domain" description="HTH tetR-type" evidence="3">
    <location>
        <begin position="11"/>
        <end position="71"/>
    </location>
</feature>
<dbReference type="Gene3D" id="1.10.357.10">
    <property type="entry name" value="Tetracycline Repressor, domain 2"/>
    <property type="match status" value="1"/>
</dbReference>
<reference evidence="4 5" key="1">
    <citation type="submission" date="2019-02" db="EMBL/GenBank/DDBJ databases">
        <title>Draft genome sequences of novel Actinobacteria.</title>
        <authorList>
            <person name="Sahin N."/>
            <person name="Ay H."/>
            <person name="Saygin H."/>
        </authorList>
    </citation>
    <scope>NUCLEOTIDE SEQUENCE [LARGE SCALE GENOMIC DNA]</scope>
    <source>
        <strain evidence="4 5">JCM 30529</strain>
    </source>
</reference>
<evidence type="ECO:0000256" key="1">
    <source>
        <dbReference type="ARBA" id="ARBA00023125"/>
    </source>
</evidence>
<dbReference type="PANTHER" id="PTHR30055">
    <property type="entry name" value="HTH-TYPE TRANSCRIPTIONAL REGULATOR RUTR"/>
    <property type="match status" value="1"/>
</dbReference>
<comment type="caution">
    <text evidence="4">The sequence shown here is derived from an EMBL/GenBank/DDBJ whole genome shotgun (WGS) entry which is preliminary data.</text>
</comment>
<sequence>MARLTRAQLQQRNRARVLAAARQVFTEQGFRDARIDDIAERAELTRGAVYSNFPGKRALYFAVLAADAQEVPEPPRPPATATAGEVLTEFARAWLSRLPLAVDEQADGARLGRDLMPEILADEATRVPYAELTRLSAVLLGLALEPFGRPGARAARRVRTAEAALTLLHGAGQLAAAAPGFGDPFDVVRACAHLADLDLDDRWAPPHLPYVPRARPADDPWRPPAATDLLREVPARLDADGVVTVLGLHRLGAVEEAVRAAPAAVVTAVLVTGQAGELLPLARLTLVELRTCLRRSVPPDAWPRVRVVCDESGAVAAAAGVPAVSDATEAAVRVRGGRIVARADGHGAAHAAAVTATG</sequence>
<gene>
    <name evidence="4" type="ORF">E1091_16815</name>
</gene>
<dbReference type="EMBL" id="SMKE01000769">
    <property type="protein sequence ID" value="TDB85589.1"/>
    <property type="molecule type" value="Genomic_DNA"/>
</dbReference>
<proteinExistence type="predicted"/>
<dbReference type="PANTHER" id="PTHR30055:SF223">
    <property type="entry name" value="HTH-TYPE TRANSCRIPTIONAL REGULATOR UIDR"/>
    <property type="match status" value="1"/>
</dbReference>
<evidence type="ECO:0000313" key="4">
    <source>
        <dbReference type="EMBL" id="TDB85589.1"/>
    </source>
</evidence>
<dbReference type="Proteomes" id="UP000295626">
    <property type="component" value="Unassembled WGS sequence"/>
</dbReference>
<protein>
    <submittedName>
        <fullName evidence="4">TetR/AcrR family transcriptional regulator</fullName>
    </submittedName>
</protein>
<dbReference type="PRINTS" id="PR00455">
    <property type="entry name" value="HTHTETR"/>
</dbReference>
<accession>A0ABY2DD91</accession>
<name>A0ABY2DD91_9ACTN</name>
<keyword evidence="5" id="KW-1185">Reference proteome</keyword>
<keyword evidence="1 2" id="KW-0238">DNA-binding</keyword>
<dbReference type="SUPFAM" id="SSF46689">
    <property type="entry name" value="Homeodomain-like"/>
    <property type="match status" value="1"/>
</dbReference>
<organism evidence="4 5">
    <name type="scientific">Micromonospora fluostatini</name>
    <dbReference type="NCBI Taxonomy" id="1629071"/>
    <lineage>
        <taxon>Bacteria</taxon>
        <taxon>Bacillati</taxon>
        <taxon>Actinomycetota</taxon>
        <taxon>Actinomycetes</taxon>
        <taxon>Micromonosporales</taxon>
        <taxon>Micromonosporaceae</taxon>
        <taxon>Micromonospora</taxon>
    </lineage>
</organism>
<evidence type="ECO:0000313" key="5">
    <source>
        <dbReference type="Proteomes" id="UP000295626"/>
    </source>
</evidence>
<feature type="DNA-binding region" description="H-T-H motif" evidence="2">
    <location>
        <begin position="34"/>
        <end position="53"/>
    </location>
</feature>
<dbReference type="PROSITE" id="PS50977">
    <property type="entry name" value="HTH_TETR_2"/>
    <property type="match status" value="1"/>
</dbReference>
<dbReference type="Pfam" id="PF00440">
    <property type="entry name" value="TetR_N"/>
    <property type="match status" value="1"/>
</dbReference>
<evidence type="ECO:0000256" key="2">
    <source>
        <dbReference type="PROSITE-ProRule" id="PRU00335"/>
    </source>
</evidence>
<dbReference type="InterPro" id="IPR009057">
    <property type="entry name" value="Homeodomain-like_sf"/>
</dbReference>
<evidence type="ECO:0000259" key="3">
    <source>
        <dbReference type="PROSITE" id="PS50977"/>
    </source>
</evidence>